<dbReference type="Proteomes" id="UP000232722">
    <property type="component" value="Unassembled WGS sequence"/>
</dbReference>
<dbReference type="EMBL" id="LLXJ01005407">
    <property type="protein sequence ID" value="PKB94897.1"/>
    <property type="molecule type" value="Genomic_DNA"/>
</dbReference>
<evidence type="ECO:0000313" key="2">
    <source>
        <dbReference type="Proteomes" id="UP000232722"/>
    </source>
</evidence>
<comment type="caution">
    <text evidence="1">The sequence shown here is derived from an EMBL/GenBank/DDBJ whole genome shotgun (WGS) entry which is preliminary data.</text>
</comment>
<reference evidence="1 2" key="2">
    <citation type="submission" date="2017-09" db="EMBL/GenBank/DDBJ databases">
        <title>Extensive intraspecific genome diversity in a model arbuscular mycorrhizal fungus.</title>
        <authorList>
            <person name="Chen E.C."/>
            <person name="Morin E."/>
            <person name="Beaudet D."/>
            <person name="Noel J."/>
            <person name="Ndikumana S."/>
            <person name="Charron P."/>
            <person name="St-Onge C."/>
            <person name="Giorgi J."/>
            <person name="Grigoriev I.V."/>
            <person name="Roux C."/>
            <person name="Martin F.M."/>
            <person name="Corradi N."/>
        </authorList>
    </citation>
    <scope>NUCLEOTIDE SEQUENCE [LARGE SCALE GENOMIC DNA]</scope>
    <source>
        <strain evidence="1 2">A5</strain>
    </source>
</reference>
<evidence type="ECO:0000313" key="1">
    <source>
        <dbReference type="EMBL" id="PKB94897.1"/>
    </source>
</evidence>
<name>A0A2N0NJZ0_9GLOM</name>
<dbReference type="AlphaFoldDB" id="A0A2N0NJZ0"/>
<protein>
    <submittedName>
        <fullName evidence="1">Uncharacterized protein</fullName>
    </submittedName>
</protein>
<accession>A0A2N0NJZ0</accession>
<sequence>MATSVKNKEVQQEIYLKVTATYITLDFKIKDVMLEIKYMSSHHIPVVITDSLHKIISDWKLEDHISSITTNNRTNMVVKAGPRTIYI</sequence>
<gene>
    <name evidence="1" type="ORF">RhiirA5_437820</name>
</gene>
<organism evidence="1 2">
    <name type="scientific">Rhizophagus irregularis</name>
    <dbReference type="NCBI Taxonomy" id="588596"/>
    <lineage>
        <taxon>Eukaryota</taxon>
        <taxon>Fungi</taxon>
        <taxon>Fungi incertae sedis</taxon>
        <taxon>Mucoromycota</taxon>
        <taxon>Glomeromycotina</taxon>
        <taxon>Glomeromycetes</taxon>
        <taxon>Glomerales</taxon>
        <taxon>Glomeraceae</taxon>
        <taxon>Rhizophagus</taxon>
    </lineage>
</organism>
<reference evidence="1 2" key="1">
    <citation type="submission" date="2016-04" db="EMBL/GenBank/DDBJ databases">
        <title>Genome analyses suggest a sexual origin of heterokaryosis in a supposedly ancient asexual fungus.</title>
        <authorList>
            <person name="Ropars J."/>
            <person name="Sedzielewska K."/>
            <person name="Noel J."/>
            <person name="Charron P."/>
            <person name="Farinelli L."/>
            <person name="Marton T."/>
            <person name="Kruger M."/>
            <person name="Pelin A."/>
            <person name="Brachmann A."/>
            <person name="Corradi N."/>
        </authorList>
    </citation>
    <scope>NUCLEOTIDE SEQUENCE [LARGE SCALE GENOMIC DNA]</scope>
    <source>
        <strain evidence="1 2">A5</strain>
    </source>
</reference>
<proteinExistence type="predicted"/>